<feature type="compositionally biased region" description="Polar residues" evidence="7">
    <location>
        <begin position="594"/>
        <end position="610"/>
    </location>
</feature>
<keyword evidence="5" id="KW-0325">Glycoprotein</keyword>
<keyword evidence="4" id="KW-1015">Disulfide bond</keyword>
<feature type="domain" description="Death" evidence="9">
    <location>
        <begin position="715"/>
        <end position="764"/>
    </location>
</feature>
<dbReference type="InterPro" id="IPR011029">
    <property type="entry name" value="DEATH-like_dom_sf"/>
</dbReference>
<keyword evidence="3" id="KW-0677">Repeat</keyword>
<gene>
    <name evidence="10" type="ORF">pdam_00000110</name>
</gene>
<dbReference type="AlphaFoldDB" id="A0A3M6UXT9"/>
<dbReference type="PROSITE" id="PS51120">
    <property type="entry name" value="LDLRB"/>
    <property type="match status" value="2"/>
</dbReference>
<protein>
    <recommendedName>
        <fullName evidence="9">Death domain-containing protein</fullName>
    </recommendedName>
</protein>
<dbReference type="FunFam" id="2.120.10.30:FF:000241">
    <property type="entry name" value="Low-density lipoprotein receptor-related protein 6"/>
    <property type="match status" value="1"/>
</dbReference>
<feature type="repeat" description="LDL-receptor class B" evidence="6">
    <location>
        <begin position="177"/>
        <end position="224"/>
    </location>
</feature>
<dbReference type="InterPro" id="IPR050778">
    <property type="entry name" value="Cueball_EGF_LRP_Nidogen"/>
</dbReference>
<organism evidence="10 11">
    <name type="scientific">Pocillopora damicornis</name>
    <name type="common">Cauliflower coral</name>
    <name type="synonym">Millepora damicornis</name>
    <dbReference type="NCBI Taxonomy" id="46731"/>
    <lineage>
        <taxon>Eukaryota</taxon>
        <taxon>Metazoa</taxon>
        <taxon>Cnidaria</taxon>
        <taxon>Anthozoa</taxon>
        <taxon>Hexacorallia</taxon>
        <taxon>Scleractinia</taxon>
        <taxon>Astrocoeniina</taxon>
        <taxon>Pocilloporidae</taxon>
        <taxon>Pocillopora</taxon>
    </lineage>
</organism>
<dbReference type="SUPFAM" id="SSF63825">
    <property type="entry name" value="YWTD domain"/>
    <property type="match status" value="1"/>
</dbReference>
<evidence type="ECO:0000256" key="5">
    <source>
        <dbReference type="ARBA" id="ARBA00023180"/>
    </source>
</evidence>
<evidence type="ECO:0000256" key="7">
    <source>
        <dbReference type="SAM" id="MobiDB-lite"/>
    </source>
</evidence>
<dbReference type="Pfam" id="PF00058">
    <property type="entry name" value="Ldl_recept_b"/>
    <property type="match status" value="2"/>
</dbReference>
<dbReference type="Proteomes" id="UP000275408">
    <property type="component" value="Unassembled WGS sequence"/>
</dbReference>
<dbReference type="EMBL" id="RCHS01000537">
    <property type="protein sequence ID" value="RMX58344.1"/>
    <property type="molecule type" value="Genomic_DNA"/>
</dbReference>
<feature type="compositionally biased region" description="Polar residues" evidence="7">
    <location>
        <begin position="545"/>
        <end position="557"/>
    </location>
</feature>
<evidence type="ECO:0000313" key="10">
    <source>
        <dbReference type="EMBL" id="RMX58344.1"/>
    </source>
</evidence>
<dbReference type="PROSITE" id="PS50017">
    <property type="entry name" value="DEATH_DOMAIN"/>
    <property type="match status" value="1"/>
</dbReference>
<sequence>MYAPQLSHRDSKAKKKHTFEASTLQAISTLPSCSNAIDCTPAKTSTCEEPCLYYSVGNAINSINLSAGKTASSVVAQDIGRVFAIAVDVEDNYIYWSDFGGGTIKRMDLQTNIKENVTKGVGRVEGIAIDWISKDIFWTDTTNNRIEMAKVDGSDRKILFDRDIDKPRGIAADSVNGYIFWTDWGSNPKIERATLDGKERVTIVEASSSFPLQWVNGVIVDYADSESVIYWVDAGPGVVGRADLDGRNQKLSKKITNSHLVAITLHNGTVYLSDNRAKKIRLVDKTNLEYLGNLDLSFPEIHGITVSDGSRQPLNLVAVSITLEMKMEEWEEEKFKQAVVKGIRDYCYEDTCSCKSRNTTIEKQLCSILPNDSNASSAQIRVLKQPGESSVLNHTEVVFSLILRTQSNSYRMVIKNSTLDYIVQKSVYYISKHLGGYKVIYVNCNPPSFENFCNYTELPKDINGEEVTKGVSSKKGTIDSTTAGTVTSGIVIVIIIAGVFIWRKKRSNGANVGDEQAQVMNNVEYGDRDPGQELHFSQDVVVNSDSKVQDQSDSGNNRIHGKNFSKDDQNTGNTTGPDETDLPHCPACGPTHMTGRSVQDGLPSTSTSARGSEDDMPLNGSNSSFSKSEPDECNIVEDERPGVEANKKINKGGSGMNQMDNAVADLKSANDNDSNADQAKVTATGRSFKVADIPIKVKSKICLKLNVEDNYYFNDYRLLGEKMGYDQDVIKNLKRSAHPTHDLLDMWSVKREATVEKLIEFLREDDMDRDDVATILEDWLKKEISNT</sequence>
<evidence type="ECO:0000256" key="8">
    <source>
        <dbReference type="SAM" id="Phobius"/>
    </source>
</evidence>
<name>A0A3M6UXT9_POCDA</name>
<dbReference type="PANTHER" id="PTHR46513:SF13">
    <property type="entry name" value="EGF-LIKE DOMAIN-CONTAINING PROTEIN"/>
    <property type="match status" value="1"/>
</dbReference>
<evidence type="ECO:0000256" key="6">
    <source>
        <dbReference type="PROSITE-ProRule" id="PRU00461"/>
    </source>
</evidence>
<accession>A0A3M6UXT9</accession>
<feature type="repeat" description="LDL-receptor class B" evidence="6">
    <location>
        <begin position="134"/>
        <end position="176"/>
    </location>
</feature>
<dbReference type="InterPro" id="IPR000033">
    <property type="entry name" value="LDLR_classB_rpt"/>
</dbReference>
<evidence type="ECO:0000313" key="11">
    <source>
        <dbReference type="Proteomes" id="UP000275408"/>
    </source>
</evidence>
<dbReference type="Pfam" id="PF00531">
    <property type="entry name" value="Death"/>
    <property type="match status" value="1"/>
</dbReference>
<keyword evidence="8" id="KW-0812">Transmembrane</keyword>
<dbReference type="Gene3D" id="2.120.10.30">
    <property type="entry name" value="TolB, C-terminal domain"/>
    <property type="match status" value="1"/>
</dbReference>
<dbReference type="SUPFAM" id="SSF47986">
    <property type="entry name" value="DEATH domain"/>
    <property type="match status" value="1"/>
</dbReference>
<evidence type="ECO:0000256" key="2">
    <source>
        <dbReference type="ARBA" id="ARBA00022729"/>
    </source>
</evidence>
<evidence type="ECO:0000256" key="3">
    <source>
        <dbReference type="ARBA" id="ARBA00022737"/>
    </source>
</evidence>
<comment type="caution">
    <text evidence="10">The sequence shown here is derived from an EMBL/GenBank/DDBJ whole genome shotgun (WGS) entry which is preliminary data.</text>
</comment>
<keyword evidence="2" id="KW-0732">Signal</keyword>
<dbReference type="OrthoDB" id="5988285at2759"/>
<dbReference type="STRING" id="46731.A0A3M6UXT9"/>
<dbReference type="SMART" id="SM00135">
    <property type="entry name" value="LY"/>
    <property type="match status" value="4"/>
</dbReference>
<keyword evidence="8" id="KW-0472">Membrane</keyword>
<dbReference type="InterPro" id="IPR011042">
    <property type="entry name" value="6-blade_b-propeller_TolB-like"/>
</dbReference>
<keyword evidence="8" id="KW-1133">Transmembrane helix</keyword>
<feature type="transmembrane region" description="Helical" evidence="8">
    <location>
        <begin position="483"/>
        <end position="502"/>
    </location>
</feature>
<evidence type="ECO:0000256" key="4">
    <source>
        <dbReference type="ARBA" id="ARBA00023157"/>
    </source>
</evidence>
<keyword evidence="1" id="KW-0245">EGF-like domain</keyword>
<dbReference type="PANTHER" id="PTHR46513">
    <property type="entry name" value="VITELLOGENIN RECEPTOR-LIKE PROTEIN-RELATED-RELATED"/>
    <property type="match status" value="1"/>
</dbReference>
<reference evidence="10 11" key="1">
    <citation type="journal article" date="2018" name="Sci. Rep.">
        <title>Comparative analysis of the Pocillopora damicornis genome highlights role of immune system in coral evolution.</title>
        <authorList>
            <person name="Cunning R."/>
            <person name="Bay R.A."/>
            <person name="Gillette P."/>
            <person name="Baker A.C."/>
            <person name="Traylor-Knowles N."/>
        </authorList>
    </citation>
    <scope>NUCLEOTIDE SEQUENCE [LARGE SCALE GENOMIC DNA]</scope>
    <source>
        <strain evidence="10">RSMAS</strain>
        <tissue evidence="10">Whole animal</tissue>
    </source>
</reference>
<dbReference type="GO" id="GO:0007165">
    <property type="term" value="P:signal transduction"/>
    <property type="evidence" value="ECO:0007669"/>
    <property type="project" value="InterPro"/>
</dbReference>
<proteinExistence type="predicted"/>
<dbReference type="InterPro" id="IPR000488">
    <property type="entry name" value="Death_dom"/>
</dbReference>
<evidence type="ECO:0000256" key="1">
    <source>
        <dbReference type="ARBA" id="ARBA00022536"/>
    </source>
</evidence>
<keyword evidence="11" id="KW-1185">Reference proteome</keyword>
<evidence type="ECO:0000259" key="9">
    <source>
        <dbReference type="PROSITE" id="PS50017"/>
    </source>
</evidence>
<feature type="region of interest" description="Disordered" evidence="7">
    <location>
        <begin position="545"/>
        <end position="633"/>
    </location>
</feature>
<dbReference type="Gene3D" id="1.10.533.10">
    <property type="entry name" value="Death Domain, Fas"/>
    <property type="match status" value="1"/>
</dbReference>